<dbReference type="GO" id="GO:0015031">
    <property type="term" value="P:protein transport"/>
    <property type="evidence" value="ECO:0007669"/>
    <property type="project" value="UniProtKB-KW"/>
</dbReference>
<proteinExistence type="inferred from homology"/>
<evidence type="ECO:0000313" key="4">
    <source>
        <dbReference type="EMBL" id="RCH82384.1"/>
    </source>
</evidence>
<comment type="similarity">
    <text evidence="1">Belongs to the importin alpha family.</text>
</comment>
<comment type="caution">
    <text evidence="4">The sequence shown here is derived from an EMBL/GenBank/DDBJ whole genome shotgun (WGS) entry which is preliminary data.</text>
</comment>
<dbReference type="SUPFAM" id="SSF48371">
    <property type="entry name" value="ARM repeat"/>
    <property type="match status" value="1"/>
</dbReference>
<dbReference type="AlphaFoldDB" id="A0A367IXI5"/>
<keyword evidence="2" id="KW-0813">Transport</keyword>
<evidence type="ECO:0000256" key="3">
    <source>
        <dbReference type="ARBA" id="ARBA00022927"/>
    </source>
</evidence>
<sequence>NQPPQAVLSVLQTISNFSSGPNEFIEVLLNADLLNNIWWYLSPDTHHQLRRNAMLTISNLAAGHEQIVRKVVHNENIMQYVIAHLHIPGHIYHQDTHKWVASINASNPESTEEWRIVKESLWVLSNITTLADNDCICALLRNYTNMIQLLSRLLHYPRLPEPICLKVVDVLLRIVDRTNKISELTPPVEPSPRNSYAEEMINEGVMPELNYLCLQIESQELMAQVELLHAALLASSPMSSQASGLASAFGLPTFGNQLSGPNVRRIVHGYEDGDVRLIEDAINSIKIGHS</sequence>
<dbReference type="EMBL" id="PJQM01005118">
    <property type="protein sequence ID" value="RCH82384.1"/>
    <property type="molecule type" value="Genomic_DNA"/>
</dbReference>
<dbReference type="Proteomes" id="UP000253551">
    <property type="component" value="Unassembled WGS sequence"/>
</dbReference>
<reference evidence="4 5" key="1">
    <citation type="journal article" date="2018" name="G3 (Bethesda)">
        <title>Phylogenetic and Phylogenomic Definition of Rhizopus Species.</title>
        <authorList>
            <person name="Gryganskyi A.P."/>
            <person name="Golan J."/>
            <person name="Dolatabadi S."/>
            <person name="Mondo S."/>
            <person name="Robb S."/>
            <person name="Idnurm A."/>
            <person name="Muszewska A."/>
            <person name="Steczkiewicz K."/>
            <person name="Masonjones S."/>
            <person name="Liao H.L."/>
            <person name="Gajdeczka M.T."/>
            <person name="Anike F."/>
            <person name="Vuek A."/>
            <person name="Anishchenko I.M."/>
            <person name="Voigt K."/>
            <person name="de Hoog G.S."/>
            <person name="Smith M.E."/>
            <person name="Heitman J."/>
            <person name="Vilgalys R."/>
            <person name="Stajich J.E."/>
        </authorList>
    </citation>
    <scope>NUCLEOTIDE SEQUENCE [LARGE SCALE GENOMIC DNA]</scope>
    <source>
        <strain evidence="4 5">LSU 92-RS-03</strain>
    </source>
</reference>
<dbReference type="Gene3D" id="1.25.10.10">
    <property type="entry name" value="Leucine-rich Repeat Variant"/>
    <property type="match status" value="1"/>
</dbReference>
<keyword evidence="5" id="KW-1185">Reference proteome</keyword>
<evidence type="ECO:0000256" key="2">
    <source>
        <dbReference type="ARBA" id="ARBA00022448"/>
    </source>
</evidence>
<keyword evidence="3" id="KW-0653">Protein transport</keyword>
<dbReference type="PANTHER" id="PTHR23316">
    <property type="entry name" value="IMPORTIN ALPHA"/>
    <property type="match status" value="1"/>
</dbReference>
<feature type="non-terminal residue" evidence="4">
    <location>
        <position position="1"/>
    </location>
</feature>
<name>A0A367IXI5_RHIST</name>
<dbReference type="STRING" id="4846.A0A367IXI5"/>
<evidence type="ECO:0000256" key="1">
    <source>
        <dbReference type="ARBA" id="ARBA00010394"/>
    </source>
</evidence>
<evidence type="ECO:0000313" key="5">
    <source>
        <dbReference type="Proteomes" id="UP000253551"/>
    </source>
</evidence>
<accession>A0A367IXI5</accession>
<dbReference type="InterPro" id="IPR016024">
    <property type="entry name" value="ARM-type_fold"/>
</dbReference>
<dbReference type="OrthoDB" id="29145at2759"/>
<gene>
    <name evidence="4" type="ORF">CU098_007919</name>
</gene>
<dbReference type="InterPro" id="IPR011989">
    <property type="entry name" value="ARM-like"/>
</dbReference>
<protein>
    <submittedName>
        <fullName evidence="4">Uncharacterized protein</fullName>
    </submittedName>
</protein>
<organism evidence="4 5">
    <name type="scientific">Rhizopus stolonifer</name>
    <name type="common">Rhizopus nigricans</name>
    <dbReference type="NCBI Taxonomy" id="4846"/>
    <lineage>
        <taxon>Eukaryota</taxon>
        <taxon>Fungi</taxon>
        <taxon>Fungi incertae sedis</taxon>
        <taxon>Mucoromycota</taxon>
        <taxon>Mucoromycotina</taxon>
        <taxon>Mucoromycetes</taxon>
        <taxon>Mucorales</taxon>
        <taxon>Mucorineae</taxon>
        <taxon>Rhizopodaceae</taxon>
        <taxon>Rhizopus</taxon>
    </lineage>
</organism>